<dbReference type="AlphaFoldDB" id="A0A1I8Q055"/>
<dbReference type="VEuPathDB" id="VectorBase:SCAU012654"/>
<accession>A0A1I8Q055</accession>
<feature type="compositionally biased region" description="Basic and acidic residues" evidence="1">
    <location>
        <begin position="385"/>
        <end position="397"/>
    </location>
</feature>
<evidence type="ECO:0000313" key="2">
    <source>
        <dbReference type="EnsemblMetazoa" id="SCAU012654-PA"/>
    </source>
</evidence>
<proteinExistence type="predicted"/>
<gene>
    <name evidence="2" type="primary">106096313</name>
</gene>
<feature type="compositionally biased region" description="Basic residues" evidence="1">
    <location>
        <begin position="290"/>
        <end position="304"/>
    </location>
</feature>
<feature type="compositionally biased region" description="Basic and acidic residues" evidence="1">
    <location>
        <begin position="338"/>
        <end position="356"/>
    </location>
</feature>
<keyword evidence="3" id="KW-1185">Reference proteome</keyword>
<sequence>MTSLTPVNHIAPAETTTVKLESTFKYGPLPSINSLEFLPELFKTQMERNFNKNMTTTATATTMDNNDFMNSASATTIPSNNNNALLLTDMMANHQTNEKQHQAAFVVGDNEAAEAEVANICPVEKAEKATDQTTTAARVIDAKVDEPPRIRDVSKASNANNSLITNFTNVKVSNDKVNMETRLPLSNCCTNPANDEGSKLKLPQSAESEDFEESLPGTNMGVNAVGGNGSDDQNDNDHCHAGIASFKVRDEFVELKNQSGSSIMRAGDKQAAETSCRGHKRGADMVQQNHHQRQRHHPARHPQLHMKSSSKGCPNVGLKRVRGSSHDSSHASSPKNNCPDDNKGSMDEVGDVKEAAEEGVAESGLGVGGEVESKTKFPATSRHNAHLDPDNFNKIKV</sequence>
<feature type="region of interest" description="Disordered" evidence="1">
    <location>
        <begin position="188"/>
        <end position="217"/>
    </location>
</feature>
<organism evidence="2 3">
    <name type="scientific">Stomoxys calcitrans</name>
    <name type="common">Stable fly</name>
    <name type="synonym">Conops calcitrans</name>
    <dbReference type="NCBI Taxonomy" id="35570"/>
    <lineage>
        <taxon>Eukaryota</taxon>
        <taxon>Metazoa</taxon>
        <taxon>Ecdysozoa</taxon>
        <taxon>Arthropoda</taxon>
        <taxon>Hexapoda</taxon>
        <taxon>Insecta</taxon>
        <taxon>Pterygota</taxon>
        <taxon>Neoptera</taxon>
        <taxon>Endopterygota</taxon>
        <taxon>Diptera</taxon>
        <taxon>Brachycera</taxon>
        <taxon>Muscomorpha</taxon>
        <taxon>Muscoidea</taxon>
        <taxon>Muscidae</taxon>
        <taxon>Stomoxys</taxon>
    </lineage>
</organism>
<dbReference type="EnsemblMetazoa" id="SCAU012654-RA">
    <property type="protein sequence ID" value="SCAU012654-PA"/>
    <property type="gene ID" value="SCAU012654"/>
</dbReference>
<feature type="region of interest" description="Disordered" evidence="1">
    <location>
        <begin position="259"/>
        <end position="397"/>
    </location>
</feature>
<dbReference type="Proteomes" id="UP000095300">
    <property type="component" value="Unassembled WGS sequence"/>
</dbReference>
<reference evidence="2" key="1">
    <citation type="submission" date="2020-05" db="UniProtKB">
        <authorList>
            <consortium name="EnsemblMetazoa"/>
        </authorList>
    </citation>
    <scope>IDENTIFICATION</scope>
    <source>
        <strain evidence="2">USDA</strain>
    </source>
</reference>
<evidence type="ECO:0000256" key="1">
    <source>
        <dbReference type="SAM" id="MobiDB-lite"/>
    </source>
</evidence>
<protein>
    <submittedName>
        <fullName evidence="2">Uncharacterized protein</fullName>
    </submittedName>
</protein>
<evidence type="ECO:0000313" key="3">
    <source>
        <dbReference type="Proteomes" id="UP000095300"/>
    </source>
</evidence>
<name>A0A1I8Q055_STOCA</name>